<reference evidence="10 11" key="2">
    <citation type="journal article" date="2010" name="Stand. Genomic Sci.">
        <title>Complete genome sequence of Nakamurella multipartita type strain (Y-104).</title>
        <authorList>
            <person name="Tice H."/>
            <person name="Mayilraj S."/>
            <person name="Sims D."/>
            <person name="Lapidus A."/>
            <person name="Nolan M."/>
            <person name="Lucas S."/>
            <person name="Glavina Del Rio T."/>
            <person name="Copeland A."/>
            <person name="Cheng J.F."/>
            <person name="Meincke L."/>
            <person name="Bruce D."/>
            <person name="Goodwin L."/>
            <person name="Pitluck S."/>
            <person name="Ivanova N."/>
            <person name="Mavromatis K."/>
            <person name="Ovchinnikova G."/>
            <person name="Pati A."/>
            <person name="Chen A."/>
            <person name="Palaniappan K."/>
            <person name="Land M."/>
            <person name="Hauser L."/>
            <person name="Chang Y.J."/>
            <person name="Jeffries C.D."/>
            <person name="Detter J.C."/>
            <person name="Brettin T."/>
            <person name="Rohde M."/>
            <person name="Goker M."/>
            <person name="Bristow J."/>
            <person name="Eisen J.A."/>
            <person name="Markowitz V."/>
            <person name="Hugenholtz P."/>
            <person name="Kyrpides N.C."/>
            <person name="Klenk H.P."/>
            <person name="Chen F."/>
        </authorList>
    </citation>
    <scope>NUCLEOTIDE SEQUENCE [LARGE SCALE GENOMIC DNA]</scope>
    <source>
        <strain evidence="11">ATCC 700099 / DSM 44233 / CIP 104796 / JCM 9543 / NBRC 105858 / Y-104</strain>
    </source>
</reference>
<dbReference type="Proteomes" id="UP000002218">
    <property type="component" value="Chromosome"/>
</dbReference>
<feature type="transmembrane region" description="Helical" evidence="9">
    <location>
        <begin position="347"/>
        <end position="369"/>
    </location>
</feature>
<dbReference type="HOGENOM" id="CLU_031275_6_1_11"/>
<dbReference type="AlphaFoldDB" id="C8XJU5"/>
<protein>
    <recommendedName>
        <fullName evidence="12">Permease</fullName>
    </recommendedName>
</protein>
<dbReference type="STRING" id="479431.Namu_0195"/>
<feature type="region of interest" description="Disordered" evidence="8">
    <location>
        <begin position="1"/>
        <end position="32"/>
    </location>
</feature>
<organism evidence="10 11">
    <name type="scientific">Nakamurella multipartita (strain ATCC 700099 / DSM 44233 / CIP 104796 / JCM 9543 / NBRC 105858 / Y-104)</name>
    <name type="common">Microsphaera multipartita</name>
    <dbReference type="NCBI Taxonomy" id="479431"/>
    <lineage>
        <taxon>Bacteria</taxon>
        <taxon>Bacillati</taxon>
        <taxon>Actinomycetota</taxon>
        <taxon>Actinomycetes</taxon>
        <taxon>Nakamurellales</taxon>
        <taxon>Nakamurellaceae</taxon>
        <taxon>Nakamurella</taxon>
    </lineage>
</organism>
<feature type="compositionally biased region" description="Basic and acidic residues" evidence="8">
    <location>
        <begin position="1"/>
        <end position="11"/>
    </location>
</feature>
<comment type="similarity">
    <text evidence="2">Belongs to the autoinducer-2 exporter (AI-2E) (TC 2.A.86) family.</text>
</comment>
<dbReference type="RefSeq" id="WP_012814103.1">
    <property type="nucleotide sequence ID" value="NC_013235.1"/>
</dbReference>
<evidence type="ECO:0000256" key="7">
    <source>
        <dbReference type="ARBA" id="ARBA00023136"/>
    </source>
</evidence>
<feature type="transmembrane region" description="Helical" evidence="9">
    <location>
        <begin position="154"/>
        <end position="172"/>
    </location>
</feature>
<proteinExistence type="inferred from homology"/>
<name>C8XJU5_NAKMY</name>
<dbReference type="InParanoid" id="C8XJU5"/>
<evidence type="ECO:0000256" key="4">
    <source>
        <dbReference type="ARBA" id="ARBA00022475"/>
    </source>
</evidence>
<feature type="transmembrane region" description="Helical" evidence="9">
    <location>
        <begin position="178"/>
        <end position="196"/>
    </location>
</feature>
<feature type="transmembrane region" description="Helical" evidence="9">
    <location>
        <begin position="375"/>
        <end position="401"/>
    </location>
</feature>
<evidence type="ECO:0008006" key="12">
    <source>
        <dbReference type="Google" id="ProtNLM"/>
    </source>
</evidence>
<sequence>MPSRGSEDRSGPEQAPDDGAGADATNGLGSEAALDAAIDDALAELHGTAGHDAAGRDGAGRPVAASPSAAAGDASEVLGSGPDGHAADGSGDPTQTERRRRSRAGLRTAVQTLTARMVSERAVQAAAAASASAEAAQAAVEQGRGRDRPSPFQWGFFGGLGVLIAYITFLVLDSIRDTLVMIAIATLLAIGLDPLVSAMTKRGLRRGAGVAVVFLGLLLVIAAAIYAIIPPIINEVGSFVATVPTLINDLQTNDTVQGLDQRFGLLEALRNSNIVQSLGSGAAGGILSASFTVATVFADLLIVLILTLYFLAGFPRIKAAGYRLVPASRRVRVSDLGDRILKQMGGYLSGATIIAIQAGLVAGIFSSIIGLPYPWAIGLGAAVLDFIPVVGPIIVGVSITLIGFTQGLGIGIISGVFYLCQHLFEAYWLYPRVMRRTVNISTGGVVVAILIGASLLGVTGAILAVPVAAAIMLIVREVIMPMQERS</sequence>
<keyword evidence="4" id="KW-1003">Cell membrane</keyword>
<evidence type="ECO:0000313" key="11">
    <source>
        <dbReference type="Proteomes" id="UP000002218"/>
    </source>
</evidence>
<evidence type="ECO:0000256" key="3">
    <source>
        <dbReference type="ARBA" id="ARBA00022448"/>
    </source>
</evidence>
<accession>C8XJU5</accession>
<dbReference type="eggNOG" id="COG0628">
    <property type="taxonomic scope" value="Bacteria"/>
</dbReference>
<evidence type="ECO:0000256" key="8">
    <source>
        <dbReference type="SAM" id="MobiDB-lite"/>
    </source>
</evidence>
<keyword evidence="3" id="KW-0813">Transport</keyword>
<dbReference type="InterPro" id="IPR002549">
    <property type="entry name" value="AI-2E-like"/>
</dbReference>
<dbReference type="Pfam" id="PF01594">
    <property type="entry name" value="AI-2E_transport"/>
    <property type="match status" value="1"/>
</dbReference>
<feature type="compositionally biased region" description="Low complexity" evidence="8">
    <location>
        <begin position="60"/>
        <end position="75"/>
    </location>
</feature>
<evidence type="ECO:0000256" key="9">
    <source>
        <dbReference type="SAM" id="Phobius"/>
    </source>
</evidence>
<feature type="transmembrane region" description="Helical" evidence="9">
    <location>
        <begin position="208"/>
        <end position="229"/>
    </location>
</feature>
<dbReference type="GO" id="GO:0005886">
    <property type="term" value="C:plasma membrane"/>
    <property type="evidence" value="ECO:0007669"/>
    <property type="project" value="UniProtKB-SubCell"/>
</dbReference>
<dbReference type="PANTHER" id="PTHR21716:SF53">
    <property type="entry name" value="PERMEASE PERM-RELATED"/>
    <property type="match status" value="1"/>
</dbReference>
<dbReference type="OrthoDB" id="4016357at2"/>
<feature type="transmembrane region" description="Helical" evidence="9">
    <location>
        <begin position="442"/>
        <end position="475"/>
    </location>
</feature>
<comment type="subcellular location">
    <subcellularLocation>
        <location evidence="1">Cell membrane</location>
        <topology evidence="1">Multi-pass membrane protein</topology>
    </subcellularLocation>
</comment>
<dbReference type="KEGG" id="nml:Namu_0195"/>
<feature type="transmembrane region" description="Helical" evidence="9">
    <location>
        <begin position="286"/>
        <end position="312"/>
    </location>
</feature>
<feature type="region of interest" description="Disordered" evidence="8">
    <location>
        <begin position="48"/>
        <end position="105"/>
    </location>
</feature>
<keyword evidence="5 9" id="KW-0812">Transmembrane</keyword>
<dbReference type="EMBL" id="CP001737">
    <property type="protein sequence ID" value="ACV76628.1"/>
    <property type="molecule type" value="Genomic_DNA"/>
</dbReference>
<keyword evidence="11" id="KW-1185">Reference proteome</keyword>
<evidence type="ECO:0000256" key="1">
    <source>
        <dbReference type="ARBA" id="ARBA00004651"/>
    </source>
</evidence>
<keyword evidence="7 9" id="KW-0472">Membrane</keyword>
<reference evidence="11" key="1">
    <citation type="submission" date="2009-09" db="EMBL/GenBank/DDBJ databases">
        <title>The complete genome of Nakamurella multipartita DSM 44233.</title>
        <authorList>
            <consortium name="US DOE Joint Genome Institute (JGI-PGF)"/>
            <person name="Lucas S."/>
            <person name="Copeland A."/>
            <person name="Lapidus A."/>
            <person name="Glavina del Rio T."/>
            <person name="Dalin E."/>
            <person name="Tice H."/>
            <person name="Bruce D."/>
            <person name="Goodwin L."/>
            <person name="Pitluck S."/>
            <person name="Kyrpides N."/>
            <person name="Mavromatis K."/>
            <person name="Ivanova N."/>
            <person name="Ovchinnikova G."/>
            <person name="Sims D."/>
            <person name="Meincke L."/>
            <person name="Brettin T."/>
            <person name="Detter J.C."/>
            <person name="Han C."/>
            <person name="Larimer F."/>
            <person name="Land M."/>
            <person name="Hauser L."/>
            <person name="Markowitz V."/>
            <person name="Cheng J.-F."/>
            <person name="Hugenholtz P."/>
            <person name="Woyke T."/>
            <person name="Wu D."/>
            <person name="Klenk H.-P."/>
            <person name="Eisen J.A."/>
        </authorList>
    </citation>
    <scope>NUCLEOTIDE SEQUENCE [LARGE SCALE GENOMIC DNA]</scope>
    <source>
        <strain evidence="11">ATCC 700099 / DSM 44233 / CIP 104796 / JCM 9543 / NBRC 105858 / Y-104</strain>
    </source>
</reference>
<feature type="transmembrane region" description="Helical" evidence="9">
    <location>
        <begin position="408"/>
        <end position="430"/>
    </location>
</feature>
<evidence type="ECO:0000256" key="5">
    <source>
        <dbReference type="ARBA" id="ARBA00022692"/>
    </source>
</evidence>
<gene>
    <name evidence="10" type="ordered locus">Namu_0195</name>
</gene>
<evidence type="ECO:0000256" key="6">
    <source>
        <dbReference type="ARBA" id="ARBA00022989"/>
    </source>
</evidence>
<evidence type="ECO:0000313" key="10">
    <source>
        <dbReference type="EMBL" id="ACV76628.1"/>
    </source>
</evidence>
<evidence type="ECO:0000256" key="2">
    <source>
        <dbReference type="ARBA" id="ARBA00009773"/>
    </source>
</evidence>
<dbReference type="PANTHER" id="PTHR21716">
    <property type="entry name" value="TRANSMEMBRANE PROTEIN"/>
    <property type="match status" value="1"/>
</dbReference>
<keyword evidence="6 9" id="KW-1133">Transmembrane helix</keyword>